<name>A0ACC4E5D5_PURLI</name>
<reference evidence="1" key="1">
    <citation type="submission" date="2024-12" db="EMBL/GenBank/DDBJ databases">
        <title>Comparative genomics and development of molecular markers within Purpureocillium lilacinum and among Purpureocillium species.</title>
        <authorList>
            <person name="Yeh Z.-Y."/>
            <person name="Ni N.-T."/>
            <person name="Lo P.-H."/>
            <person name="Mushyakhwo K."/>
            <person name="Lin C.-F."/>
            <person name="Nai Y.-S."/>
        </authorList>
    </citation>
    <scope>NUCLEOTIDE SEQUENCE</scope>
    <source>
        <strain evidence="1">NCHU-NPUST-175</strain>
    </source>
</reference>
<evidence type="ECO:0000313" key="2">
    <source>
        <dbReference type="Proteomes" id="UP001638806"/>
    </source>
</evidence>
<keyword evidence="2" id="KW-1185">Reference proteome</keyword>
<sequence length="121" mass="13273">MHQTIHECCNCLAGARKVVVLMGASVSTAAHIPTHRLLDTLRIRGQLLRCYTQNIDMLEEKQDCPSASNMDTTVSRSMASCVTFAALLAAASSVIEQAVKRTSRLEDLYHAHPAPPLVRQE</sequence>
<dbReference type="EMBL" id="JBGNUJ010000003">
    <property type="protein sequence ID" value="KAL3962954.1"/>
    <property type="molecule type" value="Genomic_DNA"/>
</dbReference>
<proteinExistence type="predicted"/>
<organism evidence="1 2">
    <name type="scientific">Purpureocillium lilacinum</name>
    <name type="common">Paecilomyces lilacinus</name>
    <dbReference type="NCBI Taxonomy" id="33203"/>
    <lineage>
        <taxon>Eukaryota</taxon>
        <taxon>Fungi</taxon>
        <taxon>Dikarya</taxon>
        <taxon>Ascomycota</taxon>
        <taxon>Pezizomycotina</taxon>
        <taxon>Sordariomycetes</taxon>
        <taxon>Hypocreomycetidae</taxon>
        <taxon>Hypocreales</taxon>
        <taxon>Ophiocordycipitaceae</taxon>
        <taxon>Purpureocillium</taxon>
    </lineage>
</organism>
<accession>A0ACC4E5D5</accession>
<comment type="caution">
    <text evidence="1">The sequence shown here is derived from an EMBL/GenBank/DDBJ whole genome shotgun (WGS) entry which is preliminary data.</text>
</comment>
<gene>
    <name evidence="1" type="ORF">ACCO45_004477</name>
</gene>
<evidence type="ECO:0000313" key="1">
    <source>
        <dbReference type="EMBL" id="KAL3962954.1"/>
    </source>
</evidence>
<dbReference type="Proteomes" id="UP001638806">
    <property type="component" value="Unassembled WGS sequence"/>
</dbReference>
<protein>
    <submittedName>
        <fullName evidence="1">Uncharacterized protein</fullName>
    </submittedName>
</protein>